<evidence type="ECO:0000256" key="1">
    <source>
        <dbReference type="ARBA" id="ARBA00004877"/>
    </source>
</evidence>
<dbReference type="EC" id="2.4.1.-" evidence="4"/>
<sequence>MFLAWVITLALITQIQNAAVVHYNGNMKPWLEMAMTKYRTYWTKYIMYDHPYITGCKLSE</sequence>
<dbReference type="OMA" id="KSCHIIA"/>
<evidence type="ECO:0000313" key="8">
    <source>
        <dbReference type="Proteomes" id="UP000012960"/>
    </source>
</evidence>
<keyword evidence="3 4" id="KW-0328">Glycosyltransferase</keyword>
<accession>A0A804L4V8</accession>
<keyword evidence="4" id="KW-0961">Cell wall biogenesis/degradation</keyword>
<reference evidence="6" key="1">
    <citation type="submission" date="2021-03" db="EMBL/GenBank/DDBJ databases">
        <authorList>
            <consortium name="Genoscope - CEA"/>
            <person name="William W."/>
        </authorList>
    </citation>
    <scope>NUCLEOTIDE SEQUENCE</scope>
    <source>
        <strain evidence="6">Doubled-haploid Pahang</strain>
    </source>
</reference>
<dbReference type="UniPathway" id="UPA00845"/>
<dbReference type="InParanoid" id="A0A804L4V8"/>
<dbReference type="GO" id="GO:0047262">
    <property type="term" value="F:polygalacturonate 4-alpha-galacturonosyltransferase activity"/>
    <property type="evidence" value="ECO:0007669"/>
    <property type="project" value="InterPro"/>
</dbReference>
<comment type="similarity">
    <text evidence="2 4">Belongs to the glycosyltransferase 8 family.</text>
</comment>
<feature type="chain" id="PRO_5033923780" description="Hexosyltransferase" evidence="5">
    <location>
        <begin position="19"/>
        <end position="60"/>
    </location>
</feature>
<evidence type="ECO:0000313" key="6">
    <source>
        <dbReference type="EMBL" id="CAG1863727.1"/>
    </source>
</evidence>
<dbReference type="InterPro" id="IPR029044">
    <property type="entry name" value="Nucleotide-diphossugar_trans"/>
</dbReference>
<keyword evidence="8" id="KW-1185">Reference proteome</keyword>
<dbReference type="FunCoup" id="A0A804L4V8">
    <property type="interactions" value="45"/>
</dbReference>
<name>A0A804L4V8_MUSAM</name>
<dbReference type="Proteomes" id="UP000012960">
    <property type="component" value="Unplaced"/>
</dbReference>
<comment type="pathway">
    <text evidence="1 4">Glycan metabolism; pectin biosynthesis.</text>
</comment>
<dbReference type="GO" id="GO:0071555">
    <property type="term" value="P:cell wall organization"/>
    <property type="evidence" value="ECO:0007669"/>
    <property type="project" value="UniProtKB-KW"/>
</dbReference>
<dbReference type="EnsemblPlants" id="Ma11_t06350.1">
    <property type="protein sequence ID" value="Ma11_p06350.1"/>
    <property type="gene ID" value="Ma11_g06350"/>
</dbReference>
<evidence type="ECO:0000256" key="2">
    <source>
        <dbReference type="ARBA" id="ARBA00006351"/>
    </source>
</evidence>
<dbReference type="InterPro" id="IPR029993">
    <property type="entry name" value="GAUT"/>
</dbReference>
<dbReference type="EMBL" id="HG996475">
    <property type="protein sequence ID" value="CAG1863727.1"/>
    <property type="molecule type" value="Genomic_DNA"/>
</dbReference>
<dbReference type="PANTHER" id="PTHR32116:SF4">
    <property type="entry name" value="POLYGALACTURONATE 4-ALPHA-GALACTURONOSYLTRANSFERASE"/>
    <property type="match status" value="1"/>
</dbReference>
<evidence type="ECO:0000256" key="3">
    <source>
        <dbReference type="ARBA" id="ARBA00022676"/>
    </source>
</evidence>
<dbReference type="Gene3D" id="3.90.550.10">
    <property type="entry name" value="Spore Coat Polysaccharide Biosynthesis Protein SpsA, Chain A"/>
    <property type="match status" value="1"/>
</dbReference>
<reference evidence="7" key="2">
    <citation type="submission" date="2021-05" db="UniProtKB">
        <authorList>
            <consortium name="EnsemblPlants"/>
        </authorList>
    </citation>
    <scope>IDENTIFICATION</scope>
    <source>
        <strain evidence="7">subsp. malaccensis</strain>
    </source>
</reference>
<dbReference type="GO" id="GO:0045489">
    <property type="term" value="P:pectin biosynthetic process"/>
    <property type="evidence" value="ECO:0007669"/>
    <property type="project" value="UniProtKB-UniPathway"/>
</dbReference>
<gene>
    <name evidence="6" type="ORF">GSMUA_19010.1</name>
</gene>
<feature type="signal peptide" evidence="5">
    <location>
        <begin position="1"/>
        <end position="18"/>
    </location>
</feature>
<evidence type="ECO:0000256" key="4">
    <source>
        <dbReference type="RuleBase" id="RU362027"/>
    </source>
</evidence>
<keyword evidence="5" id="KW-0732">Signal</keyword>
<proteinExistence type="inferred from homology"/>
<dbReference type="GO" id="GO:0000139">
    <property type="term" value="C:Golgi membrane"/>
    <property type="evidence" value="ECO:0007669"/>
    <property type="project" value="UniProtKB-SubCell"/>
</dbReference>
<keyword evidence="3 4" id="KW-0808">Transferase</keyword>
<comment type="subcellular location">
    <subcellularLocation>
        <location evidence="4">Golgi apparatus membrane</location>
        <topology evidence="4">Single-pass type II membrane protein</topology>
    </subcellularLocation>
</comment>
<dbReference type="InterPro" id="IPR002495">
    <property type="entry name" value="Glyco_trans_8"/>
</dbReference>
<dbReference type="SUPFAM" id="SSF53448">
    <property type="entry name" value="Nucleotide-diphospho-sugar transferases"/>
    <property type="match status" value="1"/>
</dbReference>
<organism evidence="7 8">
    <name type="scientific">Musa acuminata subsp. malaccensis</name>
    <name type="common">Wild banana</name>
    <name type="synonym">Musa malaccensis</name>
    <dbReference type="NCBI Taxonomy" id="214687"/>
    <lineage>
        <taxon>Eukaryota</taxon>
        <taxon>Viridiplantae</taxon>
        <taxon>Streptophyta</taxon>
        <taxon>Embryophyta</taxon>
        <taxon>Tracheophyta</taxon>
        <taxon>Spermatophyta</taxon>
        <taxon>Magnoliopsida</taxon>
        <taxon>Liliopsida</taxon>
        <taxon>Zingiberales</taxon>
        <taxon>Musaceae</taxon>
        <taxon>Musa</taxon>
    </lineage>
</organism>
<protein>
    <recommendedName>
        <fullName evidence="4">Hexosyltransferase</fullName>
        <ecNumber evidence="4">2.4.1.-</ecNumber>
    </recommendedName>
</protein>
<evidence type="ECO:0000313" key="7">
    <source>
        <dbReference type="EnsemblPlants" id="Ma11_p06350.1"/>
    </source>
</evidence>
<keyword evidence="4" id="KW-0333">Golgi apparatus</keyword>
<dbReference type="PANTHER" id="PTHR32116">
    <property type="entry name" value="GALACTURONOSYLTRANSFERASE 4-RELATED"/>
    <property type="match status" value="1"/>
</dbReference>
<dbReference type="Gramene" id="Ma11_t06350.1">
    <property type="protein sequence ID" value="Ma11_p06350.1"/>
    <property type="gene ID" value="Ma11_g06350"/>
</dbReference>
<evidence type="ECO:0000256" key="5">
    <source>
        <dbReference type="SAM" id="SignalP"/>
    </source>
</evidence>
<dbReference type="AlphaFoldDB" id="A0A804L4V8"/>
<dbReference type="Pfam" id="PF01501">
    <property type="entry name" value="Glyco_transf_8"/>
    <property type="match status" value="1"/>
</dbReference>